<protein>
    <recommendedName>
        <fullName evidence="4">1-acyl-sn-glycerol-3-phosphate acyltransferase</fullName>
        <ecNumber evidence="4">2.3.1.51</ecNumber>
    </recommendedName>
</protein>
<keyword evidence="4" id="KW-1208">Phospholipid metabolism</keyword>
<dbReference type="GO" id="GO:0003841">
    <property type="term" value="F:1-acylglycerol-3-phosphate O-acyltransferase activity"/>
    <property type="evidence" value="ECO:0007669"/>
    <property type="project" value="UniProtKB-UniRule"/>
</dbReference>
<dbReference type="PANTHER" id="PTHR10434:SF11">
    <property type="entry name" value="1-ACYL-SN-GLYCEROL-3-PHOSPHATE ACYLTRANSFERASE"/>
    <property type="match status" value="1"/>
</dbReference>
<dbReference type="GO" id="GO:0006654">
    <property type="term" value="P:phosphatidic acid biosynthetic process"/>
    <property type="evidence" value="ECO:0007669"/>
    <property type="project" value="TreeGrafter"/>
</dbReference>
<keyword evidence="2 4" id="KW-0808">Transferase</keyword>
<keyword evidence="4" id="KW-0594">Phospholipid biosynthesis</keyword>
<evidence type="ECO:0000256" key="4">
    <source>
        <dbReference type="RuleBase" id="RU361267"/>
    </source>
</evidence>
<dbReference type="Pfam" id="PF01553">
    <property type="entry name" value="Acyltransferase"/>
    <property type="match status" value="1"/>
</dbReference>
<keyword evidence="4" id="KW-0443">Lipid metabolism</keyword>
<proteinExistence type="inferred from homology"/>
<dbReference type="EC" id="2.3.1.51" evidence="4"/>
<sequence length="364" mass="40138">MRSPPPQCESHRRLNNLFFVMTCIVLLTRILGPAAAFKLTTAERSQQLVVESSKRPSFTRSPLFSASGLFLTPNTRQTLLQRKSSVTTGGDFSTTSTDMAYDRDDSISYGPHVKVKGKVLTLIGFLFIVATMTSIVLVFPLTCAAWAYSKMFDPKRRLAVDWVVGLWAKLAMGVMGYRVRVEGAEHVPRRGPVMICPNHTSFLDILTLSAFLPKGFKYVSKREILRIPFIGWTMQLAGHIPVMREDSRSQLETVKNTIVALKDGCSILMFPEGTRSQDGRLQNFKQGPFSIATKAGATILPVSICNVPKWFPATAAMPLRVPNDVVIRIHPPISAKGMSREDLLVKTFGAIASGLPAEQKPIAA</sequence>
<dbReference type="SUPFAM" id="SSF69593">
    <property type="entry name" value="Glycerol-3-phosphate (1)-acyltransferase"/>
    <property type="match status" value="1"/>
</dbReference>
<dbReference type="CDD" id="cd07989">
    <property type="entry name" value="LPLAT_AGPAT-like"/>
    <property type="match status" value="1"/>
</dbReference>
<organism evidence="7">
    <name type="scientific">Heterosigma akashiwo</name>
    <name type="common">Chromophytic alga</name>
    <name type="synonym">Heterosigma carterae</name>
    <dbReference type="NCBI Taxonomy" id="2829"/>
    <lineage>
        <taxon>Eukaryota</taxon>
        <taxon>Sar</taxon>
        <taxon>Stramenopiles</taxon>
        <taxon>Ochrophyta</taxon>
        <taxon>Raphidophyceae</taxon>
        <taxon>Chattonellales</taxon>
        <taxon>Chattonellaceae</taxon>
        <taxon>Heterosigma</taxon>
    </lineage>
</organism>
<comment type="catalytic activity">
    <reaction evidence="4">
        <text>a 1-acyl-sn-glycero-3-phosphate + an acyl-CoA = a 1,2-diacyl-sn-glycero-3-phosphate + CoA</text>
        <dbReference type="Rhea" id="RHEA:19709"/>
        <dbReference type="ChEBI" id="CHEBI:57287"/>
        <dbReference type="ChEBI" id="CHEBI:57970"/>
        <dbReference type="ChEBI" id="CHEBI:58342"/>
        <dbReference type="ChEBI" id="CHEBI:58608"/>
        <dbReference type="EC" id="2.3.1.51"/>
    </reaction>
</comment>
<feature type="transmembrane region" description="Helical" evidence="5">
    <location>
        <begin position="119"/>
        <end position="147"/>
    </location>
</feature>
<keyword evidence="3 4" id="KW-0012">Acyltransferase</keyword>
<dbReference type="AlphaFoldDB" id="A0A6S9FR58"/>
<dbReference type="NCBIfam" id="TIGR00530">
    <property type="entry name" value="AGP_acyltrn"/>
    <property type="match status" value="1"/>
</dbReference>
<evidence type="ECO:0000313" key="7">
    <source>
        <dbReference type="EMBL" id="CAE0638563.1"/>
    </source>
</evidence>
<gene>
    <name evidence="7" type="ORF">HAKA00212_LOCUS17346</name>
</gene>
<name>A0A6S9FR58_HETAK</name>
<evidence type="ECO:0000256" key="3">
    <source>
        <dbReference type="ARBA" id="ARBA00023315"/>
    </source>
</evidence>
<keyword evidence="5" id="KW-1133">Transmembrane helix</keyword>
<comment type="domain">
    <text evidence="4">The HXXXXD motif is essential for acyltransferase activity and may constitute the binding site for the phosphate moiety of the glycerol-3-phosphate.</text>
</comment>
<dbReference type="PANTHER" id="PTHR10434">
    <property type="entry name" value="1-ACYL-SN-GLYCEROL-3-PHOSPHATE ACYLTRANSFERASE"/>
    <property type="match status" value="1"/>
</dbReference>
<evidence type="ECO:0000259" key="6">
    <source>
        <dbReference type="SMART" id="SM00563"/>
    </source>
</evidence>
<keyword evidence="4" id="KW-0444">Lipid biosynthesis</keyword>
<dbReference type="InterPro" id="IPR004552">
    <property type="entry name" value="AGP_acyltrans"/>
</dbReference>
<dbReference type="EMBL" id="HBIU01037810">
    <property type="protein sequence ID" value="CAE0638563.1"/>
    <property type="molecule type" value="Transcribed_RNA"/>
</dbReference>
<evidence type="ECO:0000256" key="2">
    <source>
        <dbReference type="ARBA" id="ARBA00022679"/>
    </source>
</evidence>
<accession>A0A6S9FR58</accession>
<evidence type="ECO:0000256" key="5">
    <source>
        <dbReference type="SAM" id="Phobius"/>
    </source>
</evidence>
<reference evidence="7" key="1">
    <citation type="submission" date="2021-01" db="EMBL/GenBank/DDBJ databases">
        <authorList>
            <person name="Corre E."/>
            <person name="Pelletier E."/>
            <person name="Niang G."/>
            <person name="Scheremetjew M."/>
            <person name="Finn R."/>
            <person name="Kale V."/>
            <person name="Holt S."/>
            <person name="Cochrane G."/>
            <person name="Meng A."/>
            <person name="Brown T."/>
            <person name="Cohen L."/>
        </authorList>
    </citation>
    <scope>NUCLEOTIDE SEQUENCE</scope>
    <source>
        <strain evidence="7">CCMP3107</strain>
    </source>
</reference>
<dbReference type="SMART" id="SM00563">
    <property type="entry name" value="PlsC"/>
    <property type="match status" value="1"/>
</dbReference>
<dbReference type="GO" id="GO:0016020">
    <property type="term" value="C:membrane"/>
    <property type="evidence" value="ECO:0007669"/>
    <property type="project" value="InterPro"/>
</dbReference>
<keyword evidence="5" id="KW-0472">Membrane</keyword>
<comment type="similarity">
    <text evidence="1 4">Belongs to the 1-acyl-sn-glycerol-3-phosphate acyltransferase family.</text>
</comment>
<feature type="domain" description="Phospholipid/glycerol acyltransferase" evidence="6">
    <location>
        <begin position="193"/>
        <end position="307"/>
    </location>
</feature>
<evidence type="ECO:0000256" key="1">
    <source>
        <dbReference type="ARBA" id="ARBA00008655"/>
    </source>
</evidence>
<dbReference type="InterPro" id="IPR002123">
    <property type="entry name" value="Plipid/glycerol_acylTrfase"/>
</dbReference>
<keyword evidence="5" id="KW-0812">Transmembrane</keyword>